<protein>
    <submittedName>
        <fullName evidence="1">NADH dehydrogenase 1 alpha subcomplex subunit 4</fullName>
    </submittedName>
</protein>
<dbReference type="PANTHER" id="PTHR14256:SF1">
    <property type="entry name" value="GEO09626P1"/>
    <property type="match status" value="1"/>
</dbReference>
<sequence>MQGLSLKSLKKHPSLIPLFVSLGVGVAMATFYTLRLATQNPDVTWDRKNNPEPWQKYAEKQYKFYSPAGFKPSQAPKYEE</sequence>
<evidence type="ECO:0000313" key="1">
    <source>
        <dbReference type="EMBL" id="KZS20761.1"/>
    </source>
</evidence>
<dbReference type="PANTHER" id="PTHR14256">
    <property type="entry name" value="NADH-UBIQUINONE OXIDOREDUCTASE MLRQ SUBUNIT"/>
    <property type="match status" value="1"/>
</dbReference>
<dbReference type="EMBL" id="LRGB01000115">
    <property type="protein sequence ID" value="KZS20761.1"/>
    <property type="molecule type" value="Genomic_DNA"/>
</dbReference>
<comment type="caution">
    <text evidence="1">The sequence shown here is derived from an EMBL/GenBank/DDBJ whole genome shotgun (WGS) entry which is preliminary data.</text>
</comment>
<dbReference type="OrthoDB" id="5511684at2759"/>
<keyword evidence="2" id="KW-1185">Reference proteome</keyword>
<evidence type="ECO:0000313" key="2">
    <source>
        <dbReference type="Proteomes" id="UP000076858"/>
    </source>
</evidence>
<dbReference type="InterPro" id="IPR010530">
    <property type="entry name" value="B12D"/>
</dbReference>
<accession>A0A162RT57</accession>
<proteinExistence type="predicted"/>
<organism evidence="1 2">
    <name type="scientific">Daphnia magna</name>
    <dbReference type="NCBI Taxonomy" id="35525"/>
    <lineage>
        <taxon>Eukaryota</taxon>
        <taxon>Metazoa</taxon>
        <taxon>Ecdysozoa</taxon>
        <taxon>Arthropoda</taxon>
        <taxon>Crustacea</taxon>
        <taxon>Branchiopoda</taxon>
        <taxon>Diplostraca</taxon>
        <taxon>Cladocera</taxon>
        <taxon>Anomopoda</taxon>
        <taxon>Daphniidae</taxon>
        <taxon>Daphnia</taxon>
    </lineage>
</organism>
<reference evidence="1 2" key="1">
    <citation type="submission" date="2016-03" db="EMBL/GenBank/DDBJ databases">
        <title>EvidentialGene: Evidence-directed Construction of Genes on Genomes.</title>
        <authorList>
            <person name="Gilbert D.G."/>
            <person name="Choi J.-H."/>
            <person name="Mockaitis K."/>
            <person name="Colbourne J."/>
            <person name="Pfrender M."/>
        </authorList>
    </citation>
    <scope>NUCLEOTIDE SEQUENCE [LARGE SCALE GENOMIC DNA]</scope>
    <source>
        <strain evidence="1 2">Xinb3</strain>
        <tissue evidence="1">Complete organism</tissue>
    </source>
</reference>
<gene>
    <name evidence="1" type="ORF">APZ42_012416</name>
</gene>
<dbReference type="AlphaFoldDB" id="A0A162RT57"/>
<dbReference type="Pfam" id="PF06522">
    <property type="entry name" value="B12D"/>
    <property type="match status" value="1"/>
</dbReference>
<dbReference type="STRING" id="35525.A0A162RT57"/>
<dbReference type="Proteomes" id="UP000076858">
    <property type="component" value="Unassembled WGS sequence"/>
</dbReference>
<name>A0A162RT57_9CRUS</name>